<dbReference type="InterPro" id="IPR038948">
    <property type="entry name" value="POLR1D-like"/>
</dbReference>
<feature type="compositionally biased region" description="Basic residues" evidence="1">
    <location>
        <begin position="99"/>
        <end position="112"/>
    </location>
</feature>
<keyword evidence="2" id="KW-1185">Reference proteome</keyword>
<sequence>MRRPLTGRDFRTTRPLLQERRFSRIKCPLAGTNKRFLMNTIKNTLPLQKEQEQRHKKDRKESEPSQSKKDDHHKRHRPHPYKHSSQSESRVHHSSSSSKKSRDKHDKNYRKR</sequence>
<evidence type="ECO:0000313" key="3">
    <source>
        <dbReference type="RefSeq" id="XP_033803829.1"/>
    </source>
</evidence>
<feature type="compositionally biased region" description="Basic and acidic residues" evidence="1">
    <location>
        <begin position="49"/>
        <end position="70"/>
    </location>
</feature>
<dbReference type="PANTHER" id="PTHR34769:SF1">
    <property type="entry name" value="RNA POLYMERASE I AND III SUBUNIT D"/>
    <property type="match status" value="1"/>
</dbReference>
<feature type="region of interest" description="Disordered" evidence="1">
    <location>
        <begin position="1"/>
        <end position="21"/>
    </location>
</feature>
<dbReference type="PANTHER" id="PTHR34769">
    <property type="entry name" value="RCG42593, ISOFORM CRA_A"/>
    <property type="match status" value="1"/>
</dbReference>
<dbReference type="AlphaFoldDB" id="A0A6P8R1Q6"/>
<dbReference type="CTD" id="51082"/>
<feature type="compositionally biased region" description="Low complexity" evidence="1">
    <location>
        <begin position="83"/>
        <end position="98"/>
    </location>
</feature>
<accession>A0A6P8R1Q6</accession>
<organism evidence="2 3">
    <name type="scientific">Geotrypetes seraphini</name>
    <name type="common">Gaboon caecilian</name>
    <name type="synonym">Caecilia seraphini</name>
    <dbReference type="NCBI Taxonomy" id="260995"/>
    <lineage>
        <taxon>Eukaryota</taxon>
        <taxon>Metazoa</taxon>
        <taxon>Chordata</taxon>
        <taxon>Craniata</taxon>
        <taxon>Vertebrata</taxon>
        <taxon>Euteleostomi</taxon>
        <taxon>Amphibia</taxon>
        <taxon>Gymnophiona</taxon>
        <taxon>Geotrypetes</taxon>
    </lineage>
</organism>
<evidence type="ECO:0000256" key="1">
    <source>
        <dbReference type="SAM" id="MobiDB-lite"/>
    </source>
</evidence>
<name>A0A6P8R1Q6_GEOSA</name>
<dbReference type="Proteomes" id="UP000515159">
    <property type="component" value="Chromosome 6"/>
</dbReference>
<feature type="compositionally biased region" description="Basic residues" evidence="1">
    <location>
        <begin position="71"/>
        <end position="82"/>
    </location>
</feature>
<dbReference type="GeneID" id="117362108"/>
<dbReference type="RefSeq" id="XP_033803829.1">
    <property type="nucleotide sequence ID" value="XM_033947938.1"/>
</dbReference>
<feature type="region of interest" description="Disordered" evidence="1">
    <location>
        <begin position="40"/>
        <end position="112"/>
    </location>
</feature>
<evidence type="ECO:0000313" key="2">
    <source>
        <dbReference type="Proteomes" id="UP000515159"/>
    </source>
</evidence>
<gene>
    <name evidence="3" type="primary">POLR1D</name>
</gene>
<protein>
    <submittedName>
        <fullName evidence="3">Protein POLR1D isoform X2</fullName>
    </submittedName>
</protein>
<proteinExistence type="predicted"/>
<reference evidence="3" key="1">
    <citation type="submission" date="2025-08" db="UniProtKB">
        <authorList>
            <consortium name="RefSeq"/>
        </authorList>
    </citation>
    <scope>IDENTIFICATION</scope>
</reference>